<dbReference type="PROSITE" id="PS01351">
    <property type="entry name" value="MAPK"/>
    <property type="match status" value="1"/>
</dbReference>
<comment type="catalytic activity">
    <reaction evidence="6 9">
        <text>L-threonyl-[protein] + ATP = O-phospho-L-threonyl-[protein] + ADP + H(+)</text>
        <dbReference type="Rhea" id="RHEA:46608"/>
        <dbReference type="Rhea" id="RHEA-COMP:11060"/>
        <dbReference type="Rhea" id="RHEA-COMP:11605"/>
        <dbReference type="ChEBI" id="CHEBI:15378"/>
        <dbReference type="ChEBI" id="CHEBI:30013"/>
        <dbReference type="ChEBI" id="CHEBI:30616"/>
        <dbReference type="ChEBI" id="CHEBI:61977"/>
        <dbReference type="ChEBI" id="CHEBI:456216"/>
        <dbReference type="EC" id="2.7.11.24"/>
    </reaction>
</comment>
<feature type="region of interest" description="Disordered" evidence="10">
    <location>
        <begin position="983"/>
        <end position="1006"/>
    </location>
</feature>
<evidence type="ECO:0000256" key="8">
    <source>
        <dbReference type="PROSITE-ProRule" id="PRU10141"/>
    </source>
</evidence>
<dbReference type="EC" id="2.7.11.24" evidence="9"/>
<feature type="binding site" evidence="8">
    <location>
        <position position="42"/>
    </location>
    <ligand>
        <name>ATP</name>
        <dbReference type="ChEBI" id="CHEBI:30616"/>
    </ligand>
</feature>
<dbReference type="InterPro" id="IPR000719">
    <property type="entry name" value="Prot_kinase_dom"/>
</dbReference>
<dbReference type="PROSITE" id="PS50011">
    <property type="entry name" value="PROTEIN_KINASE_DOM"/>
    <property type="match status" value="1"/>
</dbReference>
<dbReference type="WBParaSite" id="SRDH1_86720.1">
    <property type="protein sequence ID" value="SRDH1_86720.1"/>
    <property type="gene ID" value="SRDH1_86720"/>
</dbReference>
<dbReference type="GO" id="GO:0004707">
    <property type="term" value="F:MAP kinase activity"/>
    <property type="evidence" value="ECO:0007669"/>
    <property type="project" value="UniProtKB-EC"/>
</dbReference>
<dbReference type="CDD" id="cd07852">
    <property type="entry name" value="STKc_MAPK15-like"/>
    <property type="match status" value="1"/>
</dbReference>
<dbReference type="AlphaFoldDB" id="A0AA85GCM8"/>
<dbReference type="Gene3D" id="3.30.200.20">
    <property type="entry name" value="Phosphorylase Kinase, domain 1"/>
    <property type="match status" value="1"/>
</dbReference>
<dbReference type="PANTHER" id="PTHR24055">
    <property type="entry name" value="MITOGEN-ACTIVATED PROTEIN KINASE"/>
    <property type="match status" value="1"/>
</dbReference>
<dbReference type="InterPro" id="IPR008271">
    <property type="entry name" value="Ser/Thr_kinase_AS"/>
</dbReference>
<dbReference type="Proteomes" id="UP000050792">
    <property type="component" value="Unassembled WGS sequence"/>
</dbReference>
<evidence type="ECO:0000256" key="1">
    <source>
        <dbReference type="ARBA" id="ARBA00022527"/>
    </source>
</evidence>
<dbReference type="SUPFAM" id="SSF56112">
    <property type="entry name" value="Protein kinase-like (PK-like)"/>
    <property type="match status" value="1"/>
</dbReference>
<keyword evidence="12" id="KW-1185">Reference proteome</keyword>
<feature type="region of interest" description="Disordered" evidence="10">
    <location>
        <begin position="595"/>
        <end position="618"/>
    </location>
</feature>
<reference evidence="12" key="1">
    <citation type="submission" date="2022-06" db="EMBL/GenBank/DDBJ databases">
        <authorList>
            <person name="Berger JAMES D."/>
            <person name="Berger JAMES D."/>
        </authorList>
    </citation>
    <scope>NUCLEOTIDE SEQUENCE [LARGE SCALE GENOMIC DNA]</scope>
</reference>
<reference evidence="13" key="2">
    <citation type="submission" date="2023-11" db="UniProtKB">
        <authorList>
            <consortium name="WormBaseParasite"/>
        </authorList>
    </citation>
    <scope>IDENTIFICATION</scope>
</reference>
<feature type="region of interest" description="Disordered" evidence="10">
    <location>
        <begin position="643"/>
        <end position="665"/>
    </location>
</feature>
<feature type="region of interest" description="Disordered" evidence="10">
    <location>
        <begin position="400"/>
        <end position="420"/>
    </location>
</feature>
<keyword evidence="1 9" id="KW-0723">Serine/threonine-protein kinase</keyword>
<evidence type="ECO:0000256" key="10">
    <source>
        <dbReference type="SAM" id="MobiDB-lite"/>
    </source>
</evidence>
<evidence type="ECO:0000313" key="12">
    <source>
        <dbReference type="Proteomes" id="UP000050792"/>
    </source>
</evidence>
<dbReference type="FunFam" id="1.10.510.10:FF:000238">
    <property type="entry name" value="Mitogen-activated protein kinase"/>
    <property type="match status" value="1"/>
</dbReference>
<evidence type="ECO:0000256" key="6">
    <source>
        <dbReference type="ARBA" id="ARBA00047592"/>
    </source>
</evidence>
<feature type="region of interest" description="Disordered" evidence="10">
    <location>
        <begin position="507"/>
        <end position="539"/>
    </location>
</feature>
<dbReference type="GO" id="GO:0005524">
    <property type="term" value="F:ATP binding"/>
    <property type="evidence" value="ECO:0007669"/>
    <property type="project" value="UniProtKB-UniRule"/>
</dbReference>
<comment type="catalytic activity">
    <reaction evidence="7">
        <text>L-seryl-[protein] + ATP = O-phospho-L-seryl-[protein] + ADP + H(+)</text>
        <dbReference type="Rhea" id="RHEA:17989"/>
        <dbReference type="Rhea" id="RHEA-COMP:9863"/>
        <dbReference type="Rhea" id="RHEA-COMP:11604"/>
        <dbReference type="ChEBI" id="CHEBI:15378"/>
        <dbReference type="ChEBI" id="CHEBI:29999"/>
        <dbReference type="ChEBI" id="CHEBI:30616"/>
        <dbReference type="ChEBI" id="CHEBI:83421"/>
        <dbReference type="ChEBI" id="CHEBI:456216"/>
        <dbReference type="EC" id="2.7.11.24"/>
    </reaction>
</comment>
<evidence type="ECO:0000256" key="3">
    <source>
        <dbReference type="ARBA" id="ARBA00022741"/>
    </source>
</evidence>
<proteinExistence type="inferred from homology"/>
<comment type="activity regulation">
    <text evidence="9">Activated by threonine and tyrosine phosphorylation.</text>
</comment>
<dbReference type="Gene3D" id="1.10.510.10">
    <property type="entry name" value="Transferase(Phosphotransferase) domain 1"/>
    <property type="match status" value="1"/>
</dbReference>
<name>A0AA85GCM8_9TREM</name>
<keyword evidence="5 8" id="KW-0067">ATP-binding</keyword>
<feature type="compositionally biased region" description="Polar residues" evidence="10">
    <location>
        <begin position="507"/>
        <end position="526"/>
    </location>
</feature>
<sequence>MSSELEPHILKRFEIEKRIGKGAYGIVWKAINRKTKEVVALKKNFDAFRNQTDAQRTFREIAFLQAFSNHPNIIGLYNVIRAECDKDIYLVFEYMETDLHNVIRKGNILKDIHKQYIMYQLFKAIAYLHSGEVIHRDLKPSNVLLDSDCLVKLCDFGLARSLKGRNKYENVNGKLNCKTLLPALTEYVATRWYRAPEILLACHNYTKGVDIWSLGCILGEMLIGTPLFPGTSTLDQIGRILAGLPKLNREDIESIRSPYSISILEKTHIKRRPLDQILKNTNKTVMDLLNQMINFNPHKRIDALNALKHPYVRKFFNPEEIMSKSHNVVPPLDDNIQLTVTEYRNRLYQMINSKKLRKHNRNKSVDQLPNPIPNTTPTEKSDEELTVRNQIDMNRLPCSKLRNNHLDDGGKLETNQASSSSLNVNHKSFIQSINRTTPNQEFHNNSHLNIWNPENMRPISDLATYTVKPSSSLSVVRPCSHTESISNVNNEELSRVGDTTYEHENISSTHSVIVKPSNITKSSFHPTSSSSTSNNNNHLNKESRICISTTDCYHISVSDNQIINHNNGGNIHERSNISSNLSSKQKLNGSIQNNLNSEISQSSNNQSDPHIMNNNHNNTNNNCVNDLWKLNGSTSIGRINTNNHSSFRKSFSSSNLSTSSSSTSSSLSTSIIMKHKFDPLNSSNLIQSNGSLNHFYGKDPYQQQSINNSTLNCHSNEQLNMNCTMNNTMIEIKKPEALIDKSDQQIENSFGKTIMSINNRLNHLLKTNCSSSSTVTISSSSSSTSTTTSSFGWLKCQSPTLINPKSSLSSSAEATTTSMLSSSYKWLNVKDSMKKSHKSNFSKSTNNLLHHTNMLNNNSSSILSSGHLTPCPIQPTTTTTNVTEERSYKSISEDKINELDLQNRRFASAPLLPASLLPGSIRNRPIVNITNTTSTTNSTSNIFNSTKVNSKSYLISSNNGSSSVIRLHSSNELDHLFHDYRQRRTSKSTSNDGSISSNPISSNDIHRYKNIDNHHHHNSSLQQFYHSNDLRNDNKQSNFNGINEQSNDLGKSSIKYKSTISNVLDTVVEASSNPRIQSSTRVSQVNNIIQTKISSNETANTNNHNYHQNTQSTLLPSTHLKFSSISNKTKNVNVKQSPFNLTTKLDHINTLNDVNYTPLINYNKQQHLLPQPVILSRLNSLKQINNNKEK</sequence>
<keyword evidence="4 9" id="KW-0418">Kinase</keyword>
<keyword evidence="3 8" id="KW-0547">Nucleotide-binding</keyword>
<protein>
    <recommendedName>
        <fullName evidence="9">Mitogen-activated protein kinase</fullName>
        <ecNumber evidence="9">2.7.11.24</ecNumber>
    </recommendedName>
</protein>
<feature type="compositionally biased region" description="Low complexity" evidence="10">
    <location>
        <begin position="648"/>
        <end position="665"/>
    </location>
</feature>
<dbReference type="InterPro" id="IPR011009">
    <property type="entry name" value="Kinase-like_dom_sf"/>
</dbReference>
<dbReference type="PROSITE" id="PS00107">
    <property type="entry name" value="PROTEIN_KINASE_ATP"/>
    <property type="match status" value="1"/>
</dbReference>
<dbReference type="InterPro" id="IPR017441">
    <property type="entry name" value="Protein_kinase_ATP_BS"/>
</dbReference>
<accession>A0AA85GCM8</accession>
<comment type="cofactor">
    <cofactor evidence="9">
        <name>Mg(2+)</name>
        <dbReference type="ChEBI" id="CHEBI:18420"/>
    </cofactor>
</comment>
<evidence type="ECO:0000256" key="7">
    <source>
        <dbReference type="ARBA" id="ARBA00048312"/>
    </source>
</evidence>
<feature type="compositionally biased region" description="Low complexity" evidence="10">
    <location>
        <begin position="990"/>
        <end position="1003"/>
    </location>
</feature>
<evidence type="ECO:0000256" key="4">
    <source>
        <dbReference type="ARBA" id="ARBA00022777"/>
    </source>
</evidence>
<evidence type="ECO:0000256" key="5">
    <source>
        <dbReference type="ARBA" id="ARBA00022840"/>
    </source>
</evidence>
<keyword evidence="9" id="KW-0460">Magnesium</keyword>
<keyword evidence="2 9" id="KW-0808">Transferase</keyword>
<dbReference type="SMART" id="SM00220">
    <property type="entry name" value="S_TKc"/>
    <property type="match status" value="1"/>
</dbReference>
<feature type="region of interest" description="Disordered" evidence="10">
    <location>
        <begin position="358"/>
        <end position="383"/>
    </location>
</feature>
<evidence type="ECO:0000313" key="13">
    <source>
        <dbReference type="WBParaSite" id="SRDH1_86720.1"/>
    </source>
</evidence>
<dbReference type="Pfam" id="PF00069">
    <property type="entry name" value="Pkinase"/>
    <property type="match status" value="1"/>
</dbReference>
<evidence type="ECO:0000256" key="9">
    <source>
        <dbReference type="RuleBase" id="RU361165"/>
    </source>
</evidence>
<evidence type="ECO:0000256" key="2">
    <source>
        <dbReference type="ARBA" id="ARBA00022679"/>
    </source>
</evidence>
<feature type="domain" description="Protein kinase" evidence="11">
    <location>
        <begin position="13"/>
        <end position="312"/>
    </location>
</feature>
<feature type="compositionally biased region" description="Low complexity" evidence="10">
    <location>
        <begin position="527"/>
        <end position="537"/>
    </location>
</feature>
<dbReference type="InterPro" id="IPR050117">
    <property type="entry name" value="MAPK"/>
</dbReference>
<evidence type="ECO:0000259" key="11">
    <source>
        <dbReference type="PROSITE" id="PS50011"/>
    </source>
</evidence>
<dbReference type="InterPro" id="IPR003527">
    <property type="entry name" value="MAP_kinase_CS"/>
</dbReference>
<organism evidence="12 13">
    <name type="scientific">Schistosoma rodhaini</name>
    <dbReference type="NCBI Taxonomy" id="6188"/>
    <lineage>
        <taxon>Eukaryota</taxon>
        <taxon>Metazoa</taxon>
        <taxon>Spiralia</taxon>
        <taxon>Lophotrochozoa</taxon>
        <taxon>Platyhelminthes</taxon>
        <taxon>Trematoda</taxon>
        <taxon>Digenea</taxon>
        <taxon>Strigeidida</taxon>
        <taxon>Schistosomatoidea</taxon>
        <taxon>Schistosomatidae</taxon>
        <taxon>Schistosoma</taxon>
    </lineage>
</organism>
<comment type="similarity">
    <text evidence="9">Belongs to the protein kinase superfamily. Ser/Thr protein kinase family. MAP kinase subfamily.</text>
</comment>
<dbReference type="PROSITE" id="PS00108">
    <property type="entry name" value="PROTEIN_KINASE_ST"/>
    <property type="match status" value="1"/>
</dbReference>
<dbReference type="FunFam" id="3.30.200.20:FF:001058">
    <property type="entry name" value="Mitogen-activated protein kinase"/>
    <property type="match status" value="1"/>
</dbReference>